<feature type="signal peptide" evidence="1">
    <location>
        <begin position="1"/>
        <end position="17"/>
    </location>
</feature>
<dbReference type="Proteomes" id="UP001524460">
    <property type="component" value="Unassembled WGS sequence"/>
</dbReference>
<name>A0ABT1N9D3_9GAMM</name>
<accession>A0ABT1N9D3</accession>
<organism evidence="2 3">
    <name type="scientific">Photobacterium pectinilyticum</name>
    <dbReference type="NCBI Taxonomy" id="2906793"/>
    <lineage>
        <taxon>Bacteria</taxon>
        <taxon>Pseudomonadati</taxon>
        <taxon>Pseudomonadota</taxon>
        <taxon>Gammaproteobacteria</taxon>
        <taxon>Vibrionales</taxon>
        <taxon>Vibrionaceae</taxon>
        <taxon>Photobacterium</taxon>
    </lineage>
</organism>
<dbReference type="RefSeq" id="WP_255045449.1">
    <property type="nucleotide sequence ID" value="NZ_JANEYT010000145.1"/>
</dbReference>
<evidence type="ECO:0000313" key="2">
    <source>
        <dbReference type="EMBL" id="MCQ1061333.1"/>
    </source>
</evidence>
<dbReference type="PROSITE" id="PS51257">
    <property type="entry name" value="PROKAR_LIPOPROTEIN"/>
    <property type="match status" value="1"/>
</dbReference>
<gene>
    <name evidence="2" type="ORF">NHN17_25275</name>
</gene>
<evidence type="ECO:0000256" key="1">
    <source>
        <dbReference type="SAM" id="SignalP"/>
    </source>
</evidence>
<reference evidence="2 3" key="1">
    <citation type="submission" date="2022-07" db="EMBL/GenBank/DDBJ databases">
        <title>Photobacterium pectinilyticum sp. nov., a marine bacterium isolated from surface seawater of Qingdao offshore.</title>
        <authorList>
            <person name="Wang X."/>
        </authorList>
    </citation>
    <scope>NUCLEOTIDE SEQUENCE [LARGE SCALE GENOMIC DNA]</scope>
    <source>
        <strain evidence="2 3">ZSDE20</strain>
    </source>
</reference>
<keyword evidence="1" id="KW-0732">Signal</keyword>
<feature type="chain" id="PRO_5045052212" evidence="1">
    <location>
        <begin position="18"/>
        <end position="50"/>
    </location>
</feature>
<comment type="caution">
    <text evidence="2">The sequence shown here is derived from an EMBL/GenBank/DDBJ whole genome shotgun (WGS) entry which is preliminary data.</text>
</comment>
<proteinExistence type="predicted"/>
<evidence type="ECO:0000313" key="3">
    <source>
        <dbReference type="Proteomes" id="UP001524460"/>
    </source>
</evidence>
<protein>
    <submittedName>
        <fullName evidence="2">Uncharacterized protein</fullName>
    </submittedName>
</protein>
<keyword evidence="3" id="KW-1185">Reference proteome</keyword>
<sequence length="50" mass="5179">MKKTMALGLLASSVLLAGCGGQSNVKLVKEGILHDDPSLTVAQALDTRKV</sequence>
<dbReference type="EMBL" id="JANEYT010000145">
    <property type="protein sequence ID" value="MCQ1061333.1"/>
    <property type="molecule type" value="Genomic_DNA"/>
</dbReference>